<dbReference type="EMBL" id="JAIZAY010000022">
    <property type="protein sequence ID" value="KAJ8020842.1"/>
    <property type="molecule type" value="Genomic_DNA"/>
</dbReference>
<reference evidence="25" key="1">
    <citation type="submission" date="2021-10" db="EMBL/GenBank/DDBJ databases">
        <title>Tropical sea cucumber genome reveals ecological adaptation and Cuvierian tubules defense mechanism.</title>
        <authorList>
            <person name="Chen T."/>
        </authorList>
    </citation>
    <scope>NUCLEOTIDE SEQUENCE</scope>
    <source>
        <strain evidence="25">Nanhai2018</strain>
        <tissue evidence="25">Muscle</tissue>
    </source>
</reference>
<keyword evidence="15 22" id="KW-0460">Magnesium</keyword>
<evidence type="ECO:0000256" key="18">
    <source>
        <dbReference type="ARBA" id="ARBA00047899"/>
    </source>
</evidence>
<dbReference type="InterPro" id="IPR018934">
    <property type="entry name" value="RIO_dom"/>
</dbReference>
<comment type="catalytic activity">
    <reaction evidence="18 22">
        <text>L-threonyl-[protein] + ATP = O-phospho-L-threonyl-[protein] + ADP + H(+)</text>
        <dbReference type="Rhea" id="RHEA:46608"/>
        <dbReference type="Rhea" id="RHEA-COMP:11060"/>
        <dbReference type="Rhea" id="RHEA-COMP:11605"/>
        <dbReference type="ChEBI" id="CHEBI:15378"/>
        <dbReference type="ChEBI" id="CHEBI:30013"/>
        <dbReference type="ChEBI" id="CHEBI:30616"/>
        <dbReference type="ChEBI" id="CHEBI:61977"/>
        <dbReference type="ChEBI" id="CHEBI:456216"/>
        <dbReference type="EC" id="2.7.11.1"/>
    </reaction>
</comment>
<dbReference type="GO" id="GO:0004674">
    <property type="term" value="F:protein serine/threonine kinase activity"/>
    <property type="evidence" value="ECO:0007669"/>
    <property type="project" value="UniProtKB-UniRule"/>
</dbReference>
<evidence type="ECO:0000256" key="23">
    <source>
        <dbReference type="SAM" id="MobiDB-lite"/>
    </source>
</evidence>
<feature type="region of interest" description="Disordered" evidence="23">
    <location>
        <begin position="1"/>
        <end position="28"/>
    </location>
</feature>
<evidence type="ECO:0000256" key="5">
    <source>
        <dbReference type="ARBA" id="ARBA00022490"/>
    </source>
</evidence>
<evidence type="ECO:0000256" key="14">
    <source>
        <dbReference type="ARBA" id="ARBA00022840"/>
    </source>
</evidence>
<dbReference type="InterPro" id="IPR000687">
    <property type="entry name" value="RIO_kinase"/>
</dbReference>
<dbReference type="OrthoDB" id="205248at2759"/>
<evidence type="ECO:0000256" key="11">
    <source>
        <dbReference type="ARBA" id="ARBA00022723"/>
    </source>
</evidence>
<dbReference type="PIRSF" id="PIRSF038146">
    <property type="entry name" value="Ser/Thr_PK_RIO3"/>
    <property type="match status" value="1"/>
</dbReference>
<dbReference type="InterPro" id="IPR011009">
    <property type="entry name" value="Kinase-like_dom_sf"/>
</dbReference>
<evidence type="ECO:0000256" key="6">
    <source>
        <dbReference type="ARBA" id="ARBA00022517"/>
    </source>
</evidence>
<dbReference type="Gene3D" id="3.30.200.20">
    <property type="entry name" value="Phosphorylase Kinase, domain 1"/>
    <property type="match status" value="1"/>
</dbReference>
<comment type="caution">
    <text evidence="25">The sequence shown here is derived from an EMBL/GenBank/DDBJ whole genome shotgun (WGS) entry which is preliminary data.</text>
</comment>
<evidence type="ECO:0000256" key="4">
    <source>
        <dbReference type="ARBA" id="ARBA00012513"/>
    </source>
</evidence>
<dbReference type="SMART" id="SM00090">
    <property type="entry name" value="RIO"/>
    <property type="match status" value="1"/>
</dbReference>
<feature type="region of interest" description="Disordered" evidence="23">
    <location>
        <begin position="519"/>
        <end position="540"/>
    </location>
</feature>
<dbReference type="GO" id="GO:0046872">
    <property type="term" value="F:metal ion binding"/>
    <property type="evidence" value="ECO:0007669"/>
    <property type="project" value="UniProtKB-UniRule"/>
</dbReference>
<dbReference type="GO" id="GO:0051607">
    <property type="term" value="P:defense response to virus"/>
    <property type="evidence" value="ECO:0007669"/>
    <property type="project" value="UniProtKB-KW"/>
</dbReference>
<dbReference type="FunFam" id="1.10.510.10:FF:000254">
    <property type="entry name" value="Serine/threonine-protein kinase RIO3"/>
    <property type="match status" value="1"/>
</dbReference>
<evidence type="ECO:0000256" key="19">
    <source>
        <dbReference type="ARBA" id="ARBA00048679"/>
    </source>
</evidence>
<dbReference type="GO" id="GO:0005524">
    <property type="term" value="F:ATP binding"/>
    <property type="evidence" value="ECO:0007669"/>
    <property type="project" value="UniProtKB-UniRule"/>
</dbReference>
<dbReference type="Gene3D" id="1.10.510.10">
    <property type="entry name" value="Transferase(Phosphotransferase) domain 1"/>
    <property type="match status" value="1"/>
</dbReference>
<accession>A0A9Q0YDM1</accession>
<comment type="subunit">
    <text evidence="20">Interacts with CASP10. Interacts with IRF3; RIOK3 probably mediates the interaction of TBK1 with IRF3. Associated with 40S pre-ribosomal particles.</text>
</comment>
<comment type="subcellular location">
    <subcellularLocation>
        <location evidence="2">Cytoplasm</location>
    </subcellularLocation>
</comment>
<evidence type="ECO:0000256" key="3">
    <source>
        <dbReference type="ARBA" id="ARBA00009196"/>
    </source>
</evidence>
<keyword evidence="26" id="KW-1185">Reference proteome</keyword>
<keyword evidence="12 22" id="KW-0547">Nucleotide-binding</keyword>
<evidence type="ECO:0000256" key="7">
    <source>
        <dbReference type="ARBA" id="ARBA00022527"/>
    </source>
</evidence>
<dbReference type="Pfam" id="PF01163">
    <property type="entry name" value="RIO1"/>
    <property type="match status" value="1"/>
</dbReference>
<dbReference type="PROSITE" id="PS01245">
    <property type="entry name" value="RIO1"/>
    <property type="match status" value="1"/>
</dbReference>
<keyword evidence="16" id="KW-0391">Immunity</keyword>
<evidence type="ECO:0000313" key="26">
    <source>
        <dbReference type="Proteomes" id="UP001152320"/>
    </source>
</evidence>
<comment type="similarity">
    <text evidence="3 22">Belongs to the protein kinase superfamily. RIO-type Ser/Thr kinase family.</text>
</comment>
<evidence type="ECO:0000256" key="9">
    <source>
        <dbReference type="ARBA" id="ARBA00022588"/>
    </source>
</evidence>
<evidence type="ECO:0000313" key="25">
    <source>
        <dbReference type="EMBL" id="KAJ8020842.1"/>
    </source>
</evidence>
<dbReference type="PANTHER" id="PTHR45723">
    <property type="entry name" value="SERINE/THREONINE-PROTEIN KINASE RIO1"/>
    <property type="match status" value="1"/>
</dbReference>
<name>A0A9Q0YDM1_HOLLE</name>
<dbReference type="InterPro" id="IPR051272">
    <property type="entry name" value="RIO-type_Ser/Thr_kinase"/>
</dbReference>
<feature type="compositionally biased region" description="Basic and acidic residues" evidence="23">
    <location>
        <begin position="1"/>
        <end position="11"/>
    </location>
</feature>
<keyword evidence="10 22" id="KW-0808">Transferase</keyword>
<dbReference type="InterPro" id="IPR017406">
    <property type="entry name" value="Ser/Thr_kinase_Rio3"/>
</dbReference>
<dbReference type="Proteomes" id="UP001152320">
    <property type="component" value="Chromosome 22"/>
</dbReference>
<organism evidence="25 26">
    <name type="scientific">Holothuria leucospilota</name>
    <name type="common">Black long sea cucumber</name>
    <name type="synonym">Mertensiothuria leucospilota</name>
    <dbReference type="NCBI Taxonomy" id="206669"/>
    <lineage>
        <taxon>Eukaryota</taxon>
        <taxon>Metazoa</taxon>
        <taxon>Echinodermata</taxon>
        <taxon>Eleutherozoa</taxon>
        <taxon>Echinozoa</taxon>
        <taxon>Holothuroidea</taxon>
        <taxon>Aspidochirotacea</taxon>
        <taxon>Aspidochirotida</taxon>
        <taxon>Holothuriidae</taxon>
        <taxon>Holothuria</taxon>
    </lineage>
</organism>
<comment type="catalytic activity">
    <reaction evidence="19 22">
        <text>L-seryl-[protein] + ATP = O-phospho-L-seryl-[protein] + ADP + H(+)</text>
        <dbReference type="Rhea" id="RHEA:17989"/>
        <dbReference type="Rhea" id="RHEA-COMP:9863"/>
        <dbReference type="Rhea" id="RHEA-COMP:11604"/>
        <dbReference type="ChEBI" id="CHEBI:15378"/>
        <dbReference type="ChEBI" id="CHEBI:29999"/>
        <dbReference type="ChEBI" id="CHEBI:30616"/>
        <dbReference type="ChEBI" id="CHEBI:83421"/>
        <dbReference type="ChEBI" id="CHEBI:456216"/>
        <dbReference type="EC" id="2.7.11.1"/>
    </reaction>
</comment>
<evidence type="ECO:0000256" key="16">
    <source>
        <dbReference type="ARBA" id="ARBA00022859"/>
    </source>
</evidence>
<feature type="region of interest" description="Disordered" evidence="23">
    <location>
        <begin position="152"/>
        <end position="175"/>
    </location>
</feature>
<dbReference type="GO" id="GO:0042254">
    <property type="term" value="P:ribosome biogenesis"/>
    <property type="evidence" value="ECO:0007669"/>
    <property type="project" value="UniProtKB-KW"/>
</dbReference>
<feature type="compositionally biased region" description="Low complexity" evidence="23">
    <location>
        <begin position="153"/>
        <end position="166"/>
    </location>
</feature>
<keyword evidence="11 22" id="KW-0479">Metal-binding</keyword>
<proteinExistence type="inferred from homology"/>
<dbReference type="CDD" id="cd05146">
    <property type="entry name" value="RIO3_euk"/>
    <property type="match status" value="1"/>
</dbReference>
<comment type="cofactor">
    <cofactor evidence="1 22">
        <name>Mg(2+)</name>
        <dbReference type="ChEBI" id="CHEBI:18420"/>
    </cofactor>
</comment>
<dbReference type="GO" id="GO:0005737">
    <property type="term" value="C:cytoplasm"/>
    <property type="evidence" value="ECO:0007669"/>
    <property type="project" value="UniProtKB-SubCell"/>
</dbReference>
<dbReference type="GO" id="GO:0045087">
    <property type="term" value="P:innate immune response"/>
    <property type="evidence" value="ECO:0007669"/>
    <property type="project" value="UniProtKB-KW"/>
</dbReference>
<keyword evidence="6" id="KW-0690">Ribosome biogenesis</keyword>
<evidence type="ECO:0000256" key="22">
    <source>
        <dbReference type="PIRNR" id="PIRNR038146"/>
    </source>
</evidence>
<dbReference type="AlphaFoldDB" id="A0A9Q0YDM1"/>
<evidence type="ECO:0000256" key="2">
    <source>
        <dbReference type="ARBA" id="ARBA00004496"/>
    </source>
</evidence>
<evidence type="ECO:0000256" key="13">
    <source>
        <dbReference type="ARBA" id="ARBA00022777"/>
    </source>
</evidence>
<evidence type="ECO:0000259" key="24">
    <source>
        <dbReference type="SMART" id="SM00090"/>
    </source>
</evidence>
<evidence type="ECO:0000256" key="12">
    <source>
        <dbReference type="ARBA" id="ARBA00022741"/>
    </source>
</evidence>
<evidence type="ECO:0000256" key="8">
    <source>
        <dbReference type="ARBA" id="ARBA00022553"/>
    </source>
</evidence>
<keyword evidence="5" id="KW-0963">Cytoplasm</keyword>
<keyword evidence="13 22" id="KW-0418">Kinase</keyword>
<evidence type="ECO:0000256" key="20">
    <source>
        <dbReference type="ARBA" id="ARBA00064322"/>
    </source>
</evidence>
<dbReference type="FunFam" id="3.30.200.20:FF:000200">
    <property type="entry name" value="Serine/threonine-protein kinase RIO3"/>
    <property type="match status" value="1"/>
</dbReference>
<dbReference type="EC" id="2.7.11.1" evidence="4 22"/>
<evidence type="ECO:0000256" key="1">
    <source>
        <dbReference type="ARBA" id="ARBA00001946"/>
    </source>
</evidence>
<protein>
    <recommendedName>
        <fullName evidence="21 22">Serine/threonine-protein kinase RIO3</fullName>
        <ecNumber evidence="4 22">2.7.11.1</ecNumber>
    </recommendedName>
</protein>
<evidence type="ECO:0000256" key="21">
    <source>
        <dbReference type="ARBA" id="ARBA00068351"/>
    </source>
</evidence>
<keyword evidence="9" id="KW-0399">Innate immunity</keyword>
<gene>
    <name evidence="25" type="ORF">HOLleu_40541</name>
</gene>
<evidence type="ECO:0000256" key="10">
    <source>
        <dbReference type="ARBA" id="ARBA00022679"/>
    </source>
</evidence>
<dbReference type="SUPFAM" id="SSF56112">
    <property type="entry name" value="Protein kinase-like (PK-like)"/>
    <property type="match status" value="1"/>
</dbReference>
<evidence type="ECO:0000256" key="17">
    <source>
        <dbReference type="ARBA" id="ARBA00023118"/>
    </source>
</evidence>
<evidence type="ECO:0000256" key="15">
    <source>
        <dbReference type="ARBA" id="ARBA00022842"/>
    </source>
</evidence>
<keyword evidence="14" id="KW-0067">ATP-binding</keyword>
<keyword evidence="7 22" id="KW-0723">Serine/threonine-protein kinase</keyword>
<keyword evidence="8" id="KW-0597">Phosphoprotein</keyword>
<feature type="domain" description="RIO kinase" evidence="24">
    <location>
        <begin position="229"/>
        <end position="472"/>
    </location>
</feature>
<dbReference type="InterPro" id="IPR018935">
    <property type="entry name" value="RIO_kinase_CS"/>
</dbReference>
<sequence length="540" mass="61540">METKGDIKVEHLPPANAGPTSPWGKPPAVAEPCSLASVMDEEFAKTLQLEEEDAALKEEYGSLSDYSLAVELSSSSECDTSNDMLLAQMLQLEFDREHDDMLAKEEKKFNGDSKVSISWAKYKTASSCLKEPEEEDDDDDFDSEEDDFPVIQASTKKSGVASKAKSGPVTKHDAGLCGKRNASRVMEEFPPNFASGSDLDRDIKLSNTVYNSLKLHSLVEEKKSHRVHEKKEHSTVEMAVDPRTRILLFKLVNGGILESINGTISTGKEAVIIHATGGRLDEQIVPIECAIKVYKTTLNEFRNRQKYIKDDYRFKDRFTKQNPRKTIRMWAEKEMHNLNRMREAGIRAPNVILLKKHILVMTFIGENQQAAPKLKDVQLSSADKQIAYDQCLEMMERMYQACNLIHADLSEYNMLWHSGEVWFIDVSQSVEPCHPHGLEFLLRDCTNVSTFFTNIGVHGVLKPHELFNRVTKLDLKYGDHEEFLAQIESLQKIVEEQSLEKDTTNFAFDYFFEKTREEQRRKKSSKGKENLMEQEHLEGD</sequence>
<keyword evidence="17" id="KW-0051">Antiviral defense</keyword>